<dbReference type="EC" id="3.1.1.31" evidence="5 7"/>
<dbReference type="EMBL" id="CP147920">
    <property type="protein sequence ID" value="XAU15111.1"/>
    <property type="molecule type" value="Genomic_DNA"/>
</dbReference>
<comment type="catalytic activity">
    <reaction evidence="1 7">
        <text>6-phospho-D-glucono-1,5-lactone + H2O = 6-phospho-D-gluconate + H(+)</text>
        <dbReference type="Rhea" id="RHEA:12556"/>
        <dbReference type="ChEBI" id="CHEBI:15377"/>
        <dbReference type="ChEBI" id="CHEBI:15378"/>
        <dbReference type="ChEBI" id="CHEBI:57955"/>
        <dbReference type="ChEBI" id="CHEBI:58759"/>
        <dbReference type="EC" id="3.1.1.31"/>
    </reaction>
</comment>
<dbReference type="RefSeq" id="WP_345972701.1">
    <property type="nucleotide sequence ID" value="NZ_CP147920.1"/>
</dbReference>
<evidence type="ECO:0000259" key="8">
    <source>
        <dbReference type="Pfam" id="PF01182"/>
    </source>
</evidence>
<dbReference type="Pfam" id="PF01182">
    <property type="entry name" value="Glucosamine_iso"/>
    <property type="match status" value="1"/>
</dbReference>
<dbReference type="PANTHER" id="PTHR11054:SF0">
    <property type="entry name" value="6-PHOSPHOGLUCONOLACTONASE"/>
    <property type="match status" value="1"/>
</dbReference>
<sequence>MKSTETVFHIYDSLPTLHKTLAYKVARDLDAAIAAKGSASLLLSGGNTPRPFLVQLAAENVDWSRVTVGLVDERWVDPESGASNENLVRSELLANGAEAATFVGMYRPGETAAEAVVGVEAAYKAFFPFDVVVLGMGSDGHTASLFPGRPELEGLLNGAALCGAAEAPTEPKERMSLSLHAIASAAHCYLHIEGGAKLAVYEAALDGDDVDIMPVRAVLNHPDIALEVFYA</sequence>
<reference evidence="9 10" key="1">
    <citation type="submission" date="2024-03" db="EMBL/GenBank/DDBJ databases">
        <title>Sulfurimonas sp. HSL3-1.</title>
        <authorList>
            <person name="Wang S."/>
        </authorList>
    </citation>
    <scope>NUCLEOTIDE SEQUENCE [LARGE SCALE GENOMIC DNA]</scope>
    <source>
        <strain evidence="9 10">HSL3-1</strain>
    </source>
</reference>
<evidence type="ECO:0000313" key="9">
    <source>
        <dbReference type="EMBL" id="XAU15111.1"/>
    </source>
</evidence>
<keyword evidence="7 9" id="KW-0378">Hydrolase</keyword>
<keyword evidence="10" id="KW-1185">Reference proteome</keyword>
<dbReference type="Gene3D" id="3.40.50.1360">
    <property type="match status" value="1"/>
</dbReference>
<evidence type="ECO:0000256" key="3">
    <source>
        <dbReference type="ARBA" id="ARBA00004961"/>
    </source>
</evidence>
<dbReference type="InterPro" id="IPR005900">
    <property type="entry name" value="6-phosphogluconolactonase_DevB"/>
</dbReference>
<dbReference type="InterPro" id="IPR039104">
    <property type="entry name" value="6PGL"/>
</dbReference>
<evidence type="ECO:0000256" key="4">
    <source>
        <dbReference type="ARBA" id="ARBA00010662"/>
    </source>
</evidence>
<dbReference type="InterPro" id="IPR037171">
    <property type="entry name" value="NagB/RpiA_transferase-like"/>
</dbReference>
<comment type="function">
    <text evidence="2 7">Hydrolysis of 6-phosphogluconolactone to 6-phosphogluconate.</text>
</comment>
<dbReference type="InterPro" id="IPR006148">
    <property type="entry name" value="Glc/Gal-6P_isomerase"/>
</dbReference>
<dbReference type="SUPFAM" id="SSF100950">
    <property type="entry name" value="NagB/RpiA/CoA transferase-like"/>
    <property type="match status" value="1"/>
</dbReference>
<evidence type="ECO:0000256" key="1">
    <source>
        <dbReference type="ARBA" id="ARBA00000832"/>
    </source>
</evidence>
<protein>
    <recommendedName>
        <fullName evidence="6 7">6-phosphogluconolactonase</fullName>
        <shortName evidence="7">6PGL</shortName>
        <ecNumber evidence="5 7">3.1.1.31</ecNumber>
    </recommendedName>
</protein>
<dbReference type="GO" id="GO:0017057">
    <property type="term" value="F:6-phosphogluconolactonase activity"/>
    <property type="evidence" value="ECO:0007669"/>
    <property type="project" value="UniProtKB-EC"/>
</dbReference>
<comment type="pathway">
    <text evidence="3 7">Carbohydrate degradation; pentose phosphate pathway; D-ribulose 5-phosphate from D-glucose 6-phosphate (oxidative stage): step 2/3.</text>
</comment>
<evidence type="ECO:0000256" key="2">
    <source>
        <dbReference type="ARBA" id="ARBA00002681"/>
    </source>
</evidence>
<evidence type="ECO:0000313" key="10">
    <source>
        <dbReference type="Proteomes" id="UP001447842"/>
    </source>
</evidence>
<dbReference type="PANTHER" id="PTHR11054">
    <property type="entry name" value="6-PHOSPHOGLUCONOLACTONASE"/>
    <property type="match status" value="1"/>
</dbReference>
<feature type="domain" description="Glucosamine/galactosamine-6-phosphate isomerase" evidence="8">
    <location>
        <begin position="17"/>
        <end position="219"/>
    </location>
</feature>
<accession>A0ABZ3HBS4</accession>
<dbReference type="CDD" id="cd01400">
    <property type="entry name" value="6PGL"/>
    <property type="match status" value="1"/>
</dbReference>
<evidence type="ECO:0000256" key="5">
    <source>
        <dbReference type="ARBA" id="ARBA00013198"/>
    </source>
</evidence>
<comment type="similarity">
    <text evidence="4 7">Belongs to the glucosamine/galactosamine-6-phosphate isomerase family. 6-phosphogluconolactonase subfamily.</text>
</comment>
<dbReference type="Proteomes" id="UP001447842">
    <property type="component" value="Chromosome"/>
</dbReference>
<evidence type="ECO:0000256" key="6">
    <source>
        <dbReference type="ARBA" id="ARBA00020337"/>
    </source>
</evidence>
<dbReference type="NCBIfam" id="TIGR01198">
    <property type="entry name" value="pgl"/>
    <property type="match status" value="1"/>
</dbReference>
<organism evidence="9 10">
    <name type="scientific">Sulfurimonas diazotrophicus</name>
    <dbReference type="NCBI Taxonomy" id="3131939"/>
    <lineage>
        <taxon>Bacteria</taxon>
        <taxon>Pseudomonadati</taxon>
        <taxon>Campylobacterota</taxon>
        <taxon>Epsilonproteobacteria</taxon>
        <taxon>Campylobacterales</taxon>
        <taxon>Sulfurimonadaceae</taxon>
        <taxon>Sulfurimonas</taxon>
    </lineage>
</organism>
<gene>
    <name evidence="7 9" type="primary">pgl</name>
    <name evidence="9" type="ORF">WCY31_00060</name>
</gene>
<proteinExistence type="inferred from homology"/>
<evidence type="ECO:0000256" key="7">
    <source>
        <dbReference type="RuleBase" id="RU365095"/>
    </source>
</evidence>
<name>A0ABZ3HBS4_9BACT</name>